<feature type="domain" description="Nitroreductase" evidence="8">
    <location>
        <begin position="94"/>
        <end position="263"/>
    </location>
</feature>
<dbReference type="Proteomes" id="UP001652680">
    <property type="component" value="Unassembled WGS sequence"/>
</dbReference>
<keyword evidence="3" id="KW-0285">Flavoprotein</keyword>
<keyword evidence="4" id="KW-0288">FMN</keyword>
<evidence type="ECO:0000313" key="11">
    <source>
        <dbReference type="RefSeq" id="XP_016987630.1"/>
    </source>
</evidence>
<evidence type="ECO:0000256" key="2">
    <source>
        <dbReference type="ARBA" id="ARBA00007118"/>
    </source>
</evidence>
<sequence>MEVEELISNSKVLRNWPSFIIGLGLIWILKNVFYKWSRGPQRYTLENREEEEEDLEDLEDELQPALEEKPHVPFVPGQNLNPNGAERFYELMGGRRSIRSFKSHPKPDLSIIEDCIRAAGTAPSGAHTEPWTYCVIEKPEVKQSIREIVEQEELINYSQRMHKQWVTDLRPLQTNHIKEYLTDAPYLILIFKQIYGFSEDGRRKRHYYNEISTSISAGILLGALQAAGLSSLVTTPLNCGPALRSLLNRPINEKLLILLPVGYPKDGCTVPDLRRKSLSEILVTF</sequence>
<organism evidence="11">
    <name type="scientific">Drosophila rhopaloa</name>
    <name type="common">Fruit fly</name>
    <dbReference type="NCBI Taxonomy" id="1041015"/>
    <lineage>
        <taxon>Eukaryota</taxon>
        <taxon>Metazoa</taxon>
        <taxon>Ecdysozoa</taxon>
        <taxon>Arthropoda</taxon>
        <taxon>Hexapoda</taxon>
        <taxon>Insecta</taxon>
        <taxon>Pterygota</taxon>
        <taxon>Neoptera</taxon>
        <taxon>Endopterygota</taxon>
        <taxon>Diptera</taxon>
        <taxon>Brachycera</taxon>
        <taxon>Muscomorpha</taxon>
        <taxon>Ephydroidea</taxon>
        <taxon>Drosophilidae</taxon>
        <taxon>Drosophila</taxon>
        <taxon>Sophophora</taxon>
    </lineage>
</organism>
<dbReference type="CDD" id="cd02144">
    <property type="entry name" value="iodotyrosine_dehalogenase"/>
    <property type="match status" value="1"/>
</dbReference>
<feature type="transmembrane region" description="Helical" evidence="7">
    <location>
        <begin position="16"/>
        <end position="33"/>
    </location>
</feature>
<dbReference type="AlphaFoldDB" id="A0A6P4FB22"/>
<keyword evidence="6" id="KW-0175">Coiled coil</keyword>
<evidence type="ECO:0000256" key="5">
    <source>
        <dbReference type="ARBA" id="ARBA00023002"/>
    </source>
</evidence>
<evidence type="ECO:0000313" key="9">
    <source>
        <dbReference type="EnsemblMetazoa" id="XP_016987630.1"/>
    </source>
</evidence>
<dbReference type="PANTHER" id="PTHR23026">
    <property type="entry name" value="NADPH NITROREDUCTASE"/>
    <property type="match status" value="1"/>
</dbReference>
<accession>A0A6P4FB22</accession>
<dbReference type="Pfam" id="PF00881">
    <property type="entry name" value="Nitroreductase"/>
    <property type="match status" value="1"/>
</dbReference>
<dbReference type="OrthoDB" id="41362at2759"/>
<evidence type="ECO:0000256" key="7">
    <source>
        <dbReference type="SAM" id="Phobius"/>
    </source>
</evidence>
<keyword evidence="7" id="KW-0812">Transmembrane</keyword>
<dbReference type="GO" id="GO:0006570">
    <property type="term" value="P:tyrosine metabolic process"/>
    <property type="evidence" value="ECO:0007669"/>
    <property type="project" value="TreeGrafter"/>
</dbReference>
<evidence type="ECO:0000256" key="1">
    <source>
        <dbReference type="ARBA" id="ARBA00001917"/>
    </source>
</evidence>
<protein>
    <submittedName>
        <fullName evidence="11">Iodotyrosine deiodinase 1-like isoform X2</fullName>
    </submittedName>
</protein>
<evidence type="ECO:0000259" key="8">
    <source>
        <dbReference type="Pfam" id="PF00881"/>
    </source>
</evidence>
<comment type="cofactor">
    <cofactor evidence="1">
        <name>FMN</name>
        <dbReference type="ChEBI" id="CHEBI:58210"/>
    </cofactor>
</comment>
<dbReference type="InterPro" id="IPR029479">
    <property type="entry name" value="Nitroreductase"/>
</dbReference>
<keyword evidence="7" id="KW-0472">Membrane</keyword>
<keyword evidence="10" id="KW-1185">Reference proteome</keyword>
<name>A0A6P4FB22_DRORH</name>
<dbReference type="EnsemblMetazoa" id="XM_017132141.1">
    <property type="protein sequence ID" value="XP_016987630.1"/>
    <property type="gene ID" value="LOC108050447"/>
</dbReference>
<gene>
    <name evidence="11" type="primary">LOC108050447</name>
    <name evidence="9" type="synonym">108050447</name>
</gene>
<dbReference type="GO" id="GO:0032553">
    <property type="term" value="F:ribonucleotide binding"/>
    <property type="evidence" value="ECO:0007669"/>
    <property type="project" value="UniProtKB-ARBA"/>
</dbReference>
<dbReference type="GO" id="GO:0005886">
    <property type="term" value="C:plasma membrane"/>
    <property type="evidence" value="ECO:0007669"/>
    <property type="project" value="TreeGrafter"/>
</dbReference>
<dbReference type="GeneID" id="108050447"/>
<dbReference type="CTD" id="389434"/>
<dbReference type="FunFam" id="3.40.109.10:FF:000004">
    <property type="entry name" value="Iodotyrosine deiodinase 1"/>
    <property type="match status" value="1"/>
</dbReference>
<keyword evidence="7" id="KW-1133">Transmembrane helix</keyword>
<reference evidence="10" key="1">
    <citation type="journal article" date="2021" name="Elife">
        <title>Highly contiguous assemblies of 101 drosophilid genomes.</title>
        <authorList>
            <person name="Kim B.Y."/>
            <person name="Wang J.R."/>
            <person name="Miller D.E."/>
            <person name="Barmina O."/>
            <person name="Delaney E."/>
            <person name="Thompson A."/>
            <person name="Comeault A.A."/>
            <person name="Peede D."/>
            <person name="D'Agostino E.R."/>
            <person name="Pelaez J."/>
            <person name="Aguilar J.M."/>
            <person name="Haji D."/>
            <person name="Matsunaga T."/>
            <person name="Armstrong E.E."/>
            <person name="Zych M."/>
            <person name="Ogawa Y."/>
            <person name="Stamenkovic-Radak M."/>
            <person name="Jelic M."/>
            <person name="Veselinovic M.S."/>
            <person name="Tanaskovic M."/>
            <person name="Eric P."/>
            <person name="Gao J.J."/>
            <person name="Katoh T.K."/>
            <person name="Toda M.J."/>
            <person name="Watabe H."/>
            <person name="Watada M."/>
            <person name="Davis J.S."/>
            <person name="Moyle L.C."/>
            <person name="Manoli G."/>
            <person name="Bertolini E."/>
            <person name="Kostal V."/>
            <person name="Hawley R.S."/>
            <person name="Takahashi A."/>
            <person name="Jones C.D."/>
            <person name="Price D.K."/>
            <person name="Whiteman N."/>
            <person name="Kopp A."/>
            <person name="Matute D.R."/>
            <person name="Petrov D.A."/>
        </authorList>
    </citation>
    <scope>NUCLEOTIDE SEQUENCE [LARGE SCALE GENOMIC DNA]</scope>
</reference>
<evidence type="ECO:0000256" key="6">
    <source>
        <dbReference type="SAM" id="Coils"/>
    </source>
</evidence>
<dbReference type="SUPFAM" id="SSF55469">
    <property type="entry name" value="FMN-dependent nitroreductase-like"/>
    <property type="match status" value="1"/>
</dbReference>
<proteinExistence type="inferred from homology"/>
<dbReference type="PANTHER" id="PTHR23026:SF90">
    <property type="entry name" value="IODOTYROSINE DEIODINASE 1"/>
    <property type="match status" value="1"/>
</dbReference>
<reference evidence="9" key="3">
    <citation type="submission" date="2025-05" db="UniProtKB">
        <authorList>
            <consortium name="EnsemblMetazoa"/>
        </authorList>
    </citation>
    <scope>IDENTIFICATION</scope>
</reference>
<dbReference type="RefSeq" id="XP_016987630.1">
    <property type="nucleotide sequence ID" value="XM_017132141.1"/>
</dbReference>
<comment type="similarity">
    <text evidence="2">Belongs to the nitroreductase family.</text>
</comment>
<feature type="coiled-coil region" evidence="6">
    <location>
        <begin position="41"/>
        <end position="68"/>
    </location>
</feature>
<dbReference type="InterPro" id="IPR000415">
    <property type="entry name" value="Nitroreductase-like"/>
</dbReference>
<keyword evidence="5" id="KW-0560">Oxidoreductase</keyword>
<reference evidence="11" key="2">
    <citation type="submission" date="2025-04" db="UniProtKB">
        <authorList>
            <consortium name="RefSeq"/>
        </authorList>
    </citation>
    <scope>IDENTIFICATION</scope>
</reference>
<dbReference type="InterPro" id="IPR050627">
    <property type="entry name" value="Nitroreductase/BluB"/>
</dbReference>
<dbReference type="Gene3D" id="3.40.109.10">
    <property type="entry name" value="NADH Oxidase"/>
    <property type="match status" value="1"/>
</dbReference>
<evidence type="ECO:0000256" key="4">
    <source>
        <dbReference type="ARBA" id="ARBA00022643"/>
    </source>
</evidence>
<evidence type="ECO:0000256" key="3">
    <source>
        <dbReference type="ARBA" id="ARBA00022630"/>
    </source>
</evidence>
<evidence type="ECO:0000313" key="10">
    <source>
        <dbReference type="Proteomes" id="UP001652680"/>
    </source>
</evidence>
<dbReference type="GO" id="GO:0140616">
    <property type="term" value="F:iodotyrosine deiodinase activity"/>
    <property type="evidence" value="ECO:0007669"/>
    <property type="project" value="UniProtKB-ARBA"/>
</dbReference>